<dbReference type="Pfam" id="PF00722">
    <property type="entry name" value="Glyco_hydro_16"/>
    <property type="match status" value="1"/>
</dbReference>
<dbReference type="GO" id="GO:0007154">
    <property type="term" value="P:cell communication"/>
    <property type="evidence" value="ECO:0007669"/>
    <property type="project" value="InterPro"/>
</dbReference>
<dbReference type="AlphaFoldDB" id="A0AA37SPM4"/>
<dbReference type="Gene3D" id="2.60.40.2030">
    <property type="match status" value="1"/>
</dbReference>
<evidence type="ECO:0000313" key="7">
    <source>
        <dbReference type="Proteomes" id="UP001156666"/>
    </source>
</evidence>
<evidence type="ECO:0000256" key="2">
    <source>
        <dbReference type="ARBA" id="ARBA00022729"/>
    </source>
</evidence>
<evidence type="ECO:0000259" key="5">
    <source>
        <dbReference type="PROSITE" id="PS51762"/>
    </source>
</evidence>
<dbReference type="InterPro" id="IPR003644">
    <property type="entry name" value="Calx_beta"/>
</dbReference>
<dbReference type="CDD" id="cd08023">
    <property type="entry name" value="GH16_laminarinase_like"/>
    <property type="match status" value="1"/>
</dbReference>
<dbReference type="GO" id="GO:0004553">
    <property type="term" value="F:hydrolase activity, hydrolyzing O-glycosyl compounds"/>
    <property type="evidence" value="ECO:0007669"/>
    <property type="project" value="InterPro"/>
</dbReference>
<evidence type="ECO:0000313" key="6">
    <source>
        <dbReference type="EMBL" id="GLR17635.1"/>
    </source>
</evidence>
<comment type="similarity">
    <text evidence="1">Belongs to the glycosyl hydrolase 16 family.</text>
</comment>
<reference evidence="6" key="1">
    <citation type="journal article" date="2014" name="Int. J. Syst. Evol. Microbiol.">
        <title>Complete genome sequence of Corynebacterium casei LMG S-19264T (=DSM 44701T), isolated from a smear-ripened cheese.</title>
        <authorList>
            <consortium name="US DOE Joint Genome Institute (JGI-PGF)"/>
            <person name="Walter F."/>
            <person name="Albersmeier A."/>
            <person name="Kalinowski J."/>
            <person name="Ruckert C."/>
        </authorList>
    </citation>
    <scope>NUCLEOTIDE SEQUENCE</scope>
    <source>
        <strain evidence="6">NBRC 108769</strain>
    </source>
</reference>
<dbReference type="InterPro" id="IPR038081">
    <property type="entry name" value="CalX-like_sf"/>
</dbReference>
<evidence type="ECO:0000256" key="1">
    <source>
        <dbReference type="ARBA" id="ARBA00006865"/>
    </source>
</evidence>
<keyword evidence="2" id="KW-0732">Signal</keyword>
<comment type="caution">
    <text evidence="6">The sequence shown here is derived from an EMBL/GenBank/DDBJ whole genome shotgun (WGS) entry which is preliminary data.</text>
</comment>
<dbReference type="InterPro" id="IPR013320">
    <property type="entry name" value="ConA-like_dom_sf"/>
</dbReference>
<sequence>MKNTLYIFLLILIASACDKEETITDIVQFPRIKVVDTSFAENEAATISIGLTWAYTSPVSVKYELLEMENKSAEAGLDFVSAKGEVMFSPGDTVVQIDVDIIDDIVSEQDEKFRIQLSEPLYGELLNTEAILTIVNDDSEIVIDGSGYDAPSSYQGLERVWEDDFLGNDINSDYWTHETGNNGWGNNELQNYTDNAKNSFVSAGYLFIEAKEENFEGSNYTSARMKTEDKYEMKYGRIDIRAKLPEGKGIWPALWMLGGNFQEVDWPKCGEIDIMELIGSQPKIAHGTAHFGNSPGDKGSLTKSTFLSGGKKFSEEFHVFSMIWREDYLEWLVDGKSFHIIRPADLGEYAWPFNEEFFFIFNVAVGGDWPGSPNETTVFPQRMLVDYVRVYQ</sequence>
<dbReference type="GO" id="GO:0005975">
    <property type="term" value="P:carbohydrate metabolic process"/>
    <property type="evidence" value="ECO:0007669"/>
    <property type="project" value="InterPro"/>
</dbReference>
<gene>
    <name evidence="6" type="ORF">GCM10007940_22500</name>
</gene>
<dbReference type="PANTHER" id="PTHR10963">
    <property type="entry name" value="GLYCOSYL HYDROLASE-RELATED"/>
    <property type="match status" value="1"/>
</dbReference>
<dbReference type="Gene3D" id="2.60.120.200">
    <property type="match status" value="1"/>
</dbReference>
<accession>A0AA37SPM4</accession>
<keyword evidence="7" id="KW-1185">Reference proteome</keyword>
<dbReference type="SUPFAM" id="SSF49899">
    <property type="entry name" value="Concanavalin A-like lectins/glucanases"/>
    <property type="match status" value="1"/>
</dbReference>
<dbReference type="SMART" id="SM00237">
    <property type="entry name" value="Calx_beta"/>
    <property type="match status" value="1"/>
</dbReference>
<keyword evidence="3" id="KW-0677">Repeat</keyword>
<dbReference type="PROSITE" id="PS51257">
    <property type="entry name" value="PROKAR_LIPOPROTEIN"/>
    <property type="match status" value="1"/>
</dbReference>
<evidence type="ECO:0000256" key="3">
    <source>
        <dbReference type="ARBA" id="ARBA00022737"/>
    </source>
</evidence>
<evidence type="ECO:0000256" key="4">
    <source>
        <dbReference type="ARBA" id="ARBA00022837"/>
    </source>
</evidence>
<dbReference type="PROSITE" id="PS51762">
    <property type="entry name" value="GH16_2"/>
    <property type="match status" value="1"/>
</dbReference>
<proteinExistence type="inferred from homology"/>
<dbReference type="GO" id="GO:0016020">
    <property type="term" value="C:membrane"/>
    <property type="evidence" value="ECO:0007669"/>
    <property type="project" value="InterPro"/>
</dbReference>
<reference evidence="6" key="2">
    <citation type="submission" date="2023-01" db="EMBL/GenBank/DDBJ databases">
        <title>Draft genome sequence of Portibacter lacus strain NBRC 108769.</title>
        <authorList>
            <person name="Sun Q."/>
            <person name="Mori K."/>
        </authorList>
    </citation>
    <scope>NUCLEOTIDE SEQUENCE</scope>
    <source>
        <strain evidence="6">NBRC 108769</strain>
    </source>
</reference>
<feature type="domain" description="GH16" evidence="5">
    <location>
        <begin position="163"/>
        <end position="392"/>
    </location>
</feature>
<dbReference type="Proteomes" id="UP001156666">
    <property type="component" value="Unassembled WGS sequence"/>
</dbReference>
<keyword evidence="4" id="KW-0106">Calcium</keyword>
<dbReference type="InterPro" id="IPR050546">
    <property type="entry name" value="Glycosyl_Hydrlase_16"/>
</dbReference>
<dbReference type="PANTHER" id="PTHR10963:SF55">
    <property type="entry name" value="GLYCOSIDE HYDROLASE FAMILY 16 PROTEIN"/>
    <property type="match status" value="1"/>
</dbReference>
<dbReference type="Pfam" id="PF03160">
    <property type="entry name" value="Calx-beta"/>
    <property type="match status" value="1"/>
</dbReference>
<organism evidence="6 7">
    <name type="scientific">Portibacter lacus</name>
    <dbReference type="NCBI Taxonomy" id="1099794"/>
    <lineage>
        <taxon>Bacteria</taxon>
        <taxon>Pseudomonadati</taxon>
        <taxon>Bacteroidota</taxon>
        <taxon>Saprospiria</taxon>
        <taxon>Saprospirales</taxon>
        <taxon>Haliscomenobacteraceae</taxon>
        <taxon>Portibacter</taxon>
    </lineage>
</organism>
<dbReference type="InterPro" id="IPR000757">
    <property type="entry name" value="Beta-glucanase-like"/>
</dbReference>
<dbReference type="SUPFAM" id="SSF141072">
    <property type="entry name" value="CalX-like"/>
    <property type="match status" value="1"/>
</dbReference>
<name>A0AA37SPM4_9BACT</name>
<dbReference type="EMBL" id="BSOH01000014">
    <property type="protein sequence ID" value="GLR17635.1"/>
    <property type="molecule type" value="Genomic_DNA"/>
</dbReference>
<dbReference type="RefSeq" id="WP_235291304.1">
    <property type="nucleotide sequence ID" value="NZ_BSOH01000014.1"/>
</dbReference>
<protein>
    <recommendedName>
        <fullName evidence="5">GH16 domain-containing protein</fullName>
    </recommendedName>
</protein>